<dbReference type="GO" id="GO:0000209">
    <property type="term" value="P:protein polyubiquitination"/>
    <property type="evidence" value="ECO:0007669"/>
    <property type="project" value="TreeGrafter"/>
</dbReference>
<dbReference type="PANTHER" id="PTHR13252">
    <property type="entry name" value="F-BOX ONLY PROTEIN 28"/>
    <property type="match status" value="1"/>
</dbReference>
<keyword evidence="3" id="KW-1185">Reference proteome</keyword>
<evidence type="ECO:0000313" key="3">
    <source>
        <dbReference type="Proteomes" id="UP000276776"/>
    </source>
</evidence>
<dbReference type="OrthoDB" id="5860767at2759"/>
<evidence type="ECO:0000313" key="2">
    <source>
        <dbReference type="EMBL" id="VDM96382.1"/>
    </source>
</evidence>
<keyword evidence="1" id="KW-0732">Signal</keyword>
<feature type="chain" id="PRO_5043126207" evidence="1">
    <location>
        <begin position="20"/>
        <end position="333"/>
    </location>
</feature>
<evidence type="ECO:0000256" key="1">
    <source>
        <dbReference type="SAM" id="SignalP"/>
    </source>
</evidence>
<accession>A0A0N5CLW6</accession>
<reference evidence="2 3" key="2">
    <citation type="submission" date="2018-11" db="EMBL/GenBank/DDBJ databases">
        <authorList>
            <consortium name="Pathogen Informatics"/>
        </authorList>
    </citation>
    <scope>NUCLEOTIDE SEQUENCE [LARGE SCALE GENOMIC DNA]</scope>
</reference>
<protein>
    <submittedName>
        <fullName evidence="4">F-box only protein 28</fullName>
    </submittedName>
</protein>
<dbReference type="AlphaFoldDB" id="A0A0N5CLW6"/>
<feature type="signal peptide" evidence="1">
    <location>
        <begin position="1"/>
        <end position="19"/>
    </location>
</feature>
<dbReference type="STRING" id="103827.A0A0N5CLW6"/>
<reference evidence="4" key="1">
    <citation type="submission" date="2017-02" db="UniProtKB">
        <authorList>
            <consortium name="WormBaseParasite"/>
        </authorList>
    </citation>
    <scope>IDENTIFICATION</scope>
</reference>
<dbReference type="PANTHER" id="PTHR13252:SF9">
    <property type="entry name" value="F-BOX ONLY PROTEIN 28"/>
    <property type="match status" value="1"/>
</dbReference>
<dbReference type="EMBL" id="UYYF01000120">
    <property type="protein sequence ID" value="VDM96382.1"/>
    <property type="molecule type" value="Genomic_DNA"/>
</dbReference>
<gene>
    <name evidence="2" type="ORF">TCLT_LOCUS1120</name>
</gene>
<organism evidence="4">
    <name type="scientific">Thelazia callipaeda</name>
    <name type="common">Oriental eyeworm</name>
    <name type="synonym">Parasitic nematode</name>
    <dbReference type="NCBI Taxonomy" id="103827"/>
    <lineage>
        <taxon>Eukaryota</taxon>
        <taxon>Metazoa</taxon>
        <taxon>Ecdysozoa</taxon>
        <taxon>Nematoda</taxon>
        <taxon>Chromadorea</taxon>
        <taxon>Rhabditida</taxon>
        <taxon>Spirurina</taxon>
        <taxon>Spiruromorpha</taxon>
        <taxon>Thelazioidea</taxon>
        <taxon>Thelaziidae</taxon>
        <taxon>Thelazia</taxon>
    </lineage>
</organism>
<name>A0A0N5CLW6_THECL</name>
<proteinExistence type="predicted"/>
<dbReference type="InterPro" id="IPR039719">
    <property type="entry name" value="FBXO28"/>
</dbReference>
<evidence type="ECO:0000313" key="4">
    <source>
        <dbReference type="WBParaSite" id="TCLT_0000111901-mRNA-1"/>
    </source>
</evidence>
<dbReference type="WBParaSite" id="TCLT_0000111901-mRNA-1">
    <property type="protein sequence ID" value="TCLT_0000111901-mRNA-1"/>
    <property type="gene ID" value="TCLT_0000111901"/>
</dbReference>
<sequence length="333" mass="38342">MSGMLGLLFCCILLQVSKKFDSIARSILNSSFFRLGDQLDKAMCRVKKMLPKRESQRRLHGLSRVSEVYSALETRYALLSMTFRKYIDNNSCCFIAGKLLDEGFAVLGILDSCVKRKVQPSEPQELLKDIRDYSSMAMEYFEEQIVPFLSVDNPVNLFHRTPNRYSFESLSKSFSLPITNEKYDRISNDFNFDLLHPLSSDLLMFSFQSLYTSPSSTPVIGSRTNSMSLADSVGDSKIKQWKKKIDDRVKRNEQIIAEQDRIIREQSKAINNIVECLQQISSKISFTFMKELETVEELSYPGSQYLNVHDKRRCLRKRKLSTRMTNTSAKKSA</sequence>
<dbReference type="OMA" id="KQHERIM"/>
<dbReference type="Proteomes" id="UP000276776">
    <property type="component" value="Unassembled WGS sequence"/>
</dbReference>